<dbReference type="Pfam" id="PF16326">
    <property type="entry name" value="ABC_tran_CTD"/>
    <property type="match status" value="1"/>
</dbReference>
<dbReference type="PROSITE" id="PS50893">
    <property type="entry name" value="ABC_TRANSPORTER_2"/>
    <property type="match status" value="2"/>
</dbReference>
<dbReference type="Pfam" id="PF12848">
    <property type="entry name" value="ABC_tran_Xtn"/>
    <property type="match status" value="1"/>
</dbReference>
<dbReference type="InterPro" id="IPR037118">
    <property type="entry name" value="Val-tRNA_synth_C_sf"/>
</dbReference>
<dbReference type="GO" id="GO:0016887">
    <property type="term" value="F:ATP hydrolysis activity"/>
    <property type="evidence" value="ECO:0007669"/>
    <property type="project" value="InterPro"/>
</dbReference>
<keyword evidence="3" id="KW-0175">Coiled coil</keyword>
<accession>A0A1W1BHZ1</accession>
<dbReference type="Pfam" id="PF00005">
    <property type="entry name" value="ABC_tran"/>
    <property type="match status" value="2"/>
</dbReference>
<proteinExistence type="predicted"/>
<dbReference type="InterPro" id="IPR032524">
    <property type="entry name" value="ABC_tran_C"/>
</dbReference>
<dbReference type="NCBIfam" id="NF000355">
    <property type="entry name" value="ribo_prot_ABC_F"/>
    <property type="match status" value="1"/>
</dbReference>
<dbReference type="InterPro" id="IPR017871">
    <property type="entry name" value="ABC_transporter-like_CS"/>
</dbReference>
<dbReference type="EMBL" id="FPHF01000021">
    <property type="protein sequence ID" value="SFV53071.1"/>
    <property type="molecule type" value="Genomic_DNA"/>
</dbReference>
<dbReference type="InterPro" id="IPR051309">
    <property type="entry name" value="ABCF_ATPase"/>
</dbReference>
<dbReference type="FunFam" id="3.40.50.300:FF:000011">
    <property type="entry name" value="Putative ABC transporter ATP-binding component"/>
    <property type="match status" value="1"/>
</dbReference>
<feature type="domain" description="ABC transporter" evidence="4">
    <location>
        <begin position="332"/>
        <end position="549"/>
    </location>
</feature>
<dbReference type="Gene3D" id="3.40.50.300">
    <property type="entry name" value="P-loop containing nucleotide triphosphate hydrolases"/>
    <property type="match status" value="2"/>
</dbReference>
<feature type="domain" description="ABC transporter" evidence="4">
    <location>
        <begin position="4"/>
        <end position="256"/>
    </location>
</feature>
<dbReference type="GO" id="GO:0003677">
    <property type="term" value="F:DNA binding"/>
    <property type="evidence" value="ECO:0007669"/>
    <property type="project" value="InterPro"/>
</dbReference>
<organism evidence="5">
    <name type="scientific">hydrothermal vent metagenome</name>
    <dbReference type="NCBI Taxonomy" id="652676"/>
    <lineage>
        <taxon>unclassified sequences</taxon>
        <taxon>metagenomes</taxon>
        <taxon>ecological metagenomes</taxon>
    </lineage>
</organism>
<dbReference type="PROSITE" id="PS00211">
    <property type="entry name" value="ABC_TRANSPORTER_1"/>
    <property type="match status" value="2"/>
</dbReference>
<dbReference type="GO" id="GO:0005524">
    <property type="term" value="F:ATP binding"/>
    <property type="evidence" value="ECO:0007669"/>
    <property type="project" value="UniProtKB-KW"/>
</dbReference>
<dbReference type="CDD" id="cd03221">
    <property type="entry name" value="ABCF_EF-3"/>
    <property type="match status" value="2"/>
</dbReference>
<dbReference type="InterPro" id="IPR003439">
    <property type="entry name" value="ABC_transporter-like_ATP-bd"/>
</dbReference>
<keyword evidence="2" id="KW-0067">ATP-binding</keyword>
<dbReference type="SUPFAM" id="SSF52540">
    <property type="entry name" value="P-loop containing nucleoside triphosphate hydrolases"/>
    <property type="match status" value="2"/>
</dbReference>
<dbReference type="InterPro" id="IPR003593">
    <property type="entry name" value="AAA+_ATPase"/>
</dbReference>
<dbReference type="AlphaFoldDB" id="A0A1W1BHZ1"/>
<dbReference type="Gene3D" id="1.10.287.380">
    <property type="entry name" value="Valyl-tRNA synthetase, C-terminal domain"/>
    <property type="match status" value="1"/>
</dbReference>
<dbReference type="PANTHER" id="PTHR42855">
    <property type="entry name" value="ABC TRANSPORTER ATP-BINDING SUBUNIT"/>
    <property type="match status" value="1"/>
</dbReference>
<evidence type="ECO:0000256" key="1">
    <source>
        <dbReference type="ARBA" id="ARBA00022741"/>
    </source>
</evidence>
<evidence type="ECO:0000256" key="3">
    <source>
        <dbReference type="SAM" id="Coils"/>
    </source>
</evidence>
<keyword evidence="1" id="KW-0547">Nucleotide-binding</keyword>
<sequence length="648" mass="74667">MALIDLQNISKHYSAQKILTEVNFHVDEGERIVIIGKNGSGKSTLMKIVHGSLMQDSGNRITKNDLEVKMLDQRPNFVEGHNVRQAVEHGLVDLNTAKERYNELSMLLAEDFENKNLLDEHERLSKYIDHHNAWNLDDKVERIIQHFNLKDYEDKPISLLSGGEQRRVALASLLLQKPDILLLDEPTNHLDVYMVEFLEELILKEKFTLVFISHDRYFIDRIATKSVEVDDCVLKEYSGGYSSYLTQKAEYIRTLQKQHDNLLGVLKRENEWFARGVRARLKRNEGRKERLMNLREDAKTNPAKIRMMSVELQREAKHFNRDKSINKQKMLFEVEKLGLTLGDKQLLKNFTTRILQKDVIAIVGPNGSGKSTLLKALLGRMEPTEGIIKRGEFKVGYFDQHRELLDDDKNLIETFCPNGGDRVSVRGADLHVYGYLKNFLFPREFLEKKVGVLSGGEKNRVALALLFTKDVDILILDEPTNDLDIPTINILEEQLTNFAGAVIIVSHDRYFVDKIAKKLFIFQADKTIEESHQQYSEYLDMEKELKELSIMEEEAASAPKVIEVKKEEKKTTLKLTFKEKMALEKLPLEIEELEVKIEKINECLGDPSCYEDKGITAVAQELANAEELYENKVEELLSIEEKEEEINS</sequence>
<evidence type="ECO:0000313" key="5">
    <source>
        <dbReference type="EMBL" id="SFV53071.1"/>
    </source>
</evidence>
<dbReference type="PANTHER" id="PTHR42855:SF1">
    <property type="entry name" value="ABC TRANSPORTER DOMAIN-CONTAINING PROTEIN"/>
    <property type="match status" value="1"/>
</dbReference>
<dbReference type="InterPro" id="IPR027417">
    <property type="entry name" value="P-loop_NTPase"/>
</dbReference>
<dbReference type="InterPro" id="IPR032781">
    <property type="entry name" value="ABC_tran_Xtn"/>
</dbReference>
<gene>
    <name evidence="5" type="ORF">MNB_SM-4-1330</name>
</gene>
<name>A0A1W1BHZ1_9ZZZZ</name>
<protein>
    <submittedName>
        <fullName evidence="5">COG0488: ATPase components of ABC transporters with duplicated ATPase domains</fullName>
    </submittedName>
</protein>
<dbReference type="SMART" id="SM00382">
    <property type="entry name" value="AAA"/>
    <property type="match status" value="2"/>
</dbReference>
<reference evidence="5" key="1">
    <citation type="submission" date="2016-10" db="EMBL/GenBank/DDBJ databases">
        <authorList>
            <person name="de Groot N.N."/>
        </authorList>
    </citation>
    <scope>NUCLEOTIDE SEQUENCE</scope>
</reference>
<evidence type="ECO:0000256" key="2">
    <source>
        <dbReference type="ARBA" id="ARBA00022840"/>
    </source>
</evidence>
<feature type="coiled-coil region" evidence="3">
    <location>
        <begin position="615"/>
        <end position="645"/>
    </location>
</feature>
<evidence type="ECO:0000259" key="4">
    <source>
        <dbReference type="PROSITE" id="PS50893"/>
    </source>
</evidence>